<accession>A0A540WVW6</accession>
<feature type="signal peptide" evidence="2">
    <location>
        <begin position="1"/>
        <end position="20"/>
    </location>
</feature>
<protein>
    <submittedName>
        <fullName evidence="4">Porin family protein</fullName>
    </submittedName>
</protein>
<dbReference type="InterPro" id="IPR011250">
    <property type="entry name" value="OMP/PagP_B-barrel"/>
</dbReference>
<dbReference type="OrthoDB" id="9812130at2"/>
<gene>
    <name evidence="4" type="ORF">FJV41_25350</name>
</gene>
<reference evidence="4 5" key="1">
    <citation type="submission" date="2019-06" db="EMBL/GenBank/DDBJ databases">
        <authorList>
            <person name="Livingstone P."/>
            <person name="Whitworth D."/>
        </authorList>
    </citation>
    <scope>NUCLEOTIDE SEQUENCE [LARGE SCALE GENOMIC DNA]</scope>
    <source>
        <strain evidence="4 5">AM401</strain>
    </source>
</reference>
<evidence type="ECO:0000313" key="5">
    <source>
        <dbReference type="Proteomes" id="UP000315369"/>
    </source>
</evidence>
<proteinExistence type="predicted"/>
<sequence length="204" mass="22098">MMRLFWLFAAVLLPTSAAFADETPGRHTHDGFYLRGQLGIAYTHSEAQEIDLALKGAGATINLELGYALIENFIIYGKLFGTSTPNPDIQFGDTTIEGDDDGDVSSNYAALGVGATYYFMPVNLYISGAVVANQLSITQDGEREAETDSGVGLHFGLGKEWWVSNNWAVGIGGEVALGRIRSDNDDGDDWNVTHFSLLFTATFN</sequence>
<evidence type="ECO:0000256" key="1">
    <source>
        <dbReference type="ARBA" id="ARBA00022729"/>
    </source>
</evidence>
<dbReference type="Pfam" id="PF13505">
    <property type="entry name" value="OMP_b-brl"/>
    <property type="match status" value="1"/>
</dbReference>
<dbReference type="EMBL" id="VIFM01000110">
    <property type="protein sequence ID" value="TQF13162.1"/>
    <property type="molecule type" value="Genomic_DNA"/>
</dbReference>
<name>A0A540WVW6_9BACT</name>
<dbReference type="Proteomes" id="UP000315369">
    <property type="component" value="Unassembled WGS sequence"/>
</dbReference>
<evidence type="ECO:0000259" key="3">
    <source>
        <dbReference type="Pfam" id="PF13505"/>
    </source>
</evidence>
<dbReference type="AlphaFoldDB" id="A0A540WVW6"/>
<organism evidence="4 5">
    <name type="scientific">Myxococcus llanfairpwllgwyngyllgogerychwyrndrobwllllantysiliogogogochensis</name>
    <dbReference type="NCBI Taxonomy" id="2590453"/>
    <lineage>
        <taxon>Bacteria</taxon>
        <taxon>Pseudomonadati</taxon>
        <taxon>Myxococcota</taxon>
        <taxon>Myxococcia</taxon>
        <taxon>Myxococcales</taxon>
        <taxon>Cystobacterineae</taxon>
        <taxon>Myxococcaceae</taxon>
        <taxon>Myxococcus</taxon>
    </lineage>
</organism>
<evidence type="ECO:0000256" key="2">
    <source>
        <dbReference type="SAM" id="SignalP"/>
    </source>
</evidence>
<dbReference type="SUPFAM" id="SSF56925">
    <property type="entry name" value="OMPA-like"/>
    <property type="match status" value="1"/>
</dbReference>
<comment type="caution">
    <text evidence="4">The sequence shown here is derived from an EMBL/GenBank/DDBJ whole genome shotgun (WGS) entry which is preliminary data.</text>
</comment>
<feature type="chain" id="PRO_5021775763" evidence="2">
    <location>
        <begin position="21"/>
        <end position="204"/>
    </location>
</feature>
<feature type="domain" description="Outer membrane protein beta-barrel" evidence="3">
    <location>
        <begin position="8"/>
        <end position="192"/>
    </location>
</feature>
<evidence type="ECO:0000313" key="4">
    <source>
        <dbReference type="EMBL" id="TQF13162.1"/>
    </source>
</evidence>
<dbReference type="Gene3D" id="2.40.160.20">
    <property type="match status" value="1"/>
</dbReference>
<keyword evidence="1 2" id="KW-0732">Signal</keyword>
<dbReference type="InterPro" id="IPR027385">
    <property type="entry name" value="Beta-barrel_OMP"/>
</dbReference>
<keyword evidence="5" id="KW-1185">Reference proteome</keyword>